<evidence type="ECO:0000256" key="2">
    <source>
        <dbReference type="ARBA" id="ARBA00022840"/>
    </source>
</evidence>
<evidence type="ECO:0000256" key="3">
    <source>
        <dbReference type="RuleBase" id="RU003322"/>
    </source>
</evidence>
<keyword evidence="5" id="KW-1185">Reference proteome</keyword>
<dbReference type="Gene3D" id="3.90.640.10">
    <property type="entry name" value="Actin, Chain A, domain 4"/>
    <property type="match status" value="1"/>
</dbReference>
<protein>
    <recommendedName>
        <fullName evidence="6">Heat shock protein 70</fullName>
    </recommendedName>
</protein>
<comment type="caution">
    <text evidence="4">The sequence shown here is derived from an EMBL/GenBank/DDBJ whole genome shotgun (WGS) entry which is preliminary data.</text>
</comment>
<evidence type="ECO:0008006" key="6">
    <source>
        <dbReference type="Google" id="ProtNLM"/>
    </source>
</evidence>
<dbReference type="InterPro" id="IPR043129">
    <property type="entry name" value="ATPase_NBD"/>
</dbReference>
<sequence>MSTPGELIPIGIDLGSLHARVAIGNLTHHKLPSQGLVDTRPLPNVISNAQGSRFTLALVGIDKCNADDDAAGTEERHVFGEAARRALARDKKPTISKDPSSMVRELVKSSSSIEPNGTDVDDKSKNAAAFFQHLSELACDASSSHPSKLRAVVSVPVASTPEEQAGMVQSVERGINEAMAARKSEIDSGKSKKKKNVADEDDVVIGVISDPAAVCIAHGLTETQNLGAVDLADPLNSDKLSSWKNVLVIDWGASGLTATNIRRTSPSSSLLSIVRHATDASCSGLAIVDSLVSHCVSMFERKNRVSGVLESVKAHHRLEMACESAVRTLSRAPTTTVTCDGLYEGIDLSVPISRPRFDMMVNGILRKAETLLQSFVSGEGDDFDVVLVAGNVCEMPAATALIRTKLFPNASAGRGDVPPDEAVAIGCARHAAAILSCDTHSRSSGSGEGLGPTAREVPLCPLTVGICIIENGKENGELEGVISKCAVPMIEVGEPLPANVTTTINFGDLSSSSIGVVQMSQGDSALKNKLIGKVDVKHADSNSMEVTVELTAEGSLTVSVNGGESCKLC</sequence>
<reference evidence="4 5" key="1">
    <citation type="journal article" date="2020" name="G3 (Bethesda)">
        <title>Improved Reference Genome for Cyclotella cryptica CCMP332, a Model for Cell Wall Morphogenesis, Salinity Adaptation, and Lipid Production in Diatoms (Bacillariophyta).</title>
        <authorList>
            <person name="Roberts W.R."/>
            <person name="Downey K.M."/>
            <person name="Ruck E.C."/>
            <person name="Traller J.C."/>
            <person name="Alverson A.J."/>
        </authorList>
    </citation>
    <scope>NUCLEOTIDE SEQUENCE [LARGE SCALE GENOMIC DNA]</scope>
    <source>
        <strain evidence="4 5">CCMP332</strain>
    </source>
</reference>
<dbReference type="GO" id="GO:0005524">
    <property type="term" value="F:ATP binding"/>
    <property type="evidence" value="ECO:0007669"/>
    <property type="project" value="UniProtKB-KW"/>
</dbReference>
<dbReference type="AlphaFoldDB" id="A0ABD3Q5K5"/>
<dbReference type="Gene3D" id="3.30.30.30">
    <property type="match status" value="1"/>
</dbReference>
<dbReference type="Pfam" id="PF00012">
    <property type="entry name" value="HSP70"/>
    <property type="match status" value="1"/>
</dbReference>
<keyword evidence="2 3" id="KW-0067">ATP-binding</keyword>
<dbReference type="Gene3D" id="3.30.420.40">
    <property type="match status" value="2"/>
</dbReference>
<accession>A0ABD3Q5K5</accession>
<proteinExistence type="inferred from homology"/>
<keyword evidence="1 3" id="KW-0547">Nucleotide-binding</keyword>
<dbReference type="SUPFAM" id="SSF53067">
    <property type="entry name" value="Actin-like ATPase domain"/>
    <property type="match status" value="2"/>
</dbReference>
<organism evidence="4 5">
    <name type="scientific">Cyclotella cryptica</name>
    <dbReference type="NCBI Taxonomy" id="29204"/>
    <lineage>
        <taxon>Eukaryota</taxon>
        <taxon>Sar</taxon>
        <taxon>Stramenopiles</taxon>
        <taxon>Ochrophyta</taxon>
        <taxon>Bacillariophyta</taxon>
        <taxon>Coscinodiscophyceae</taxon>
        <taxon>Thalassiosirophycidae</taxon>
        <taxon>Stephanodiscales</taxon>
        <taxon>Stephanodiscaceae</taxon>
        <taxon>Cyclotella</taxon>
    </lineage>
</organism>
<dbReference type="EMBL" id="JABMIG020000069">
    <property type="protein sequence ID" value="KAL3795627.1"/>
    <property type="molecule type" value="Genomic_DNA"/>
</dbReference>
<dbReference type="Proteomes" id="UP001516023">
    <property type="component" value="Unassembled WGS sequence"/>
</dbReference>
<dbReference type="InterPro" id="IPR013126">
    <property type="entry name" value="Hsp_70_fam"/>
</dbReference>
<evidence type="ECO:0000313" key="5">
    <source>
        <dbReference type="Proteomes" id="UP001516023"/>
    </source>
</evidence>
<comment type="similarity">
    <text evidence="3">Belongs to the heat shock protein 70 family.</text>
</comment>
<name>A0ABD3Q5K5_9STRA</name>
<evidence type="ECO:0000313" key="4">
    <source>
        <dbReference type="EMBL" id="KAL3795627.1"/>
    </source>
</evidence>
<dbReference type="PANTHER" id="PTHR19375">
    <property type="entry name" value="HEAT SHOCK PROTEIN 70KDA"/>
    <property type="match status" value="1"/>
</dbReference>
<dbReference type="SUPFAM" id="SSF100920">
    <property type="entry name" value="Heat shock protein 70kD (HSP70), peptide-binding domain"/>
    <property type="match status" value="1"/>
</dbReference>
<dbReference type="PRINTS" id="PR00301">
    <property type="entry name" value="HEATSHOCK70"/>
</dbReference>
<gene>
    <name evidence="4" type="ORF">HJC23_002034</name>
</gene>
<evidence type="ECO:0000256" key="1">
    <source>
        <dbReference type="ARBA" id="ARBA00022741"/>
    </source>
</evidence>
<dbReference type="InterPro" id="IPR029047">
    <property type="entry name" value="HSP70_peptide-bd_sf"/>
</dbReference>